<evidence type="ECO:0000313" key="3">
    <source>
        <dbReference type="Proteomes" id="UP000190135"/>
    </source>
</evidence>
<sequence>MTEKPSDKPFETPYPTYDVLGKWDSPSFNDQTRRVVADRLSNPPARRFLEEAEFALLRAVIDVILPQPERDEDRRIPVEAFIDEMLFANRGSGTRYADAPPMREAWRRGLAGIEQEARRRHGKGFESLSNDRKQALLHAIDQGDVDPQAWEGLKPQRFFRHVLLKESVKIYYAHPYAWNEIGFGGPASPRGYVRLGSDMRDPWEAREERIPQKTERLSRAGSFRMPSSGRAPLKAAHPTSSVPANGCRWPSLRKTRRSTS</sequence>
<feature type="region of interest" description="Disordered" evidence="1">
    <location>
        <begin position="210"/>
        <end position="260"/>
    </location>
</feature>
<dbReference type="RefSeq" id="WP_116002905.1">
    <property type="nucleotide sequence ID" value="NZ_FUXL01000029.1"/>
</dbReference>
<dbReference type="STRING" id="1365950.SAMN05428963_1296"/>
<gene>
    <name evidence="2" type="ORF">SAMN05428963_1296</name>
</gene>
<evidence type="ECO:0000313" key="2">
    <source>
        <dbReference type="EMBL" id="SKA39187.1"/>
    </source>
</evidence>
<feature type="compositionally biased region" description="Basic residues" evidence="1">
    <location>
        <begin position="251"/>
        <end position="260"/>
    </location>
</feature>
<dbReference type="OrthoDB" id="8400810at2"/>
<dbReference type="Pfam" id="PF13618">
    <property type="entry name" value="Gluconate_2-dh3"/>
    <property type="match status" value="1"/>
</dbReference>
<dbReference type="AlphaFoldDB" id="A0A1T4TFI7"/>
<keyword evidence="3" id="KW-1185">Reference proteome</keyword>
<dbReference type="InterPro" id="IPR027056">
    <property type="entry name" value="Gluconate_2DH_su3"/>
</dbReference>
<protein>
    <submittedName>
        <fullName evidence="2">Gluconate 2-dehydrogenase subunit 3</fullName>
    </submittedName>
</protein>
<accession>A0A1T4TFI7</accession>
<reference evidence="2 3" key="1">
    <citation type="submission" date="2017-02" db="EMBL/GenBank/DDBJ databases">
        <authorList>
            <person name="Peterson S.W."/>
        </authorList>
    </citation>
    <scope>NUCLEOTIDE SEQUENCE [LARGE SCALE GENOMIC DNA]</scope>
    <source>
        <strain evidence="2 3">USBA 369</strain>
    </source>
</reference>
<evidence type="ECO:0000256" key="1">
    <source>
        <dbReference type="SAM" id="MobiDB-lite"/>
    </source>
</evidence>
<dbReference type="Proteomes" id="UP000190135">
    <property type="component" value="Unassembled WGS sequence"/>
</dbReference>
<organism evidence="2 3">
    <name type="scientific">Consotaella salsifontis</name>
    <dbReference type="NCBI Taxonomy" id="1365950"/>
    <lineage>
        <taxon>Bacteria</taxon>
        <taxon>Pseudomonadati</taxon>
        <taxon>Pseudomonadota</taxon>
        <taxon>Alphaproteobacteria</taxon>
        <taxon>Hyphomicrobiales</taxon>
        <taxon>Aurantimonadaceae</taxon>
        <taxon>Consotaella</taxon>
    </lineage>
</organism>
<proteinExistence type="predicted"/>
<dbReference type="EMBL" id="FUXL01000029">
    <property type="protein sequence ID" value="SKA39187.1"/>
    <property type="molecule type" value="Genomic_DNA"/>
</dbReference>
<name>A0A1T4TFI7_9HYPH</name>